<gene>
    <name evidence="7 9" type="primary">pyrF</name>
    <name evidence="9" type="ORF">Hgul01_05172</name>
</gene>
<dbReference type="EC" id="4.1.1.23" evidence="7"/>
<evidence type="ECO:0000313" key="9">
    <source>
        <dbReference type="EMBL" id="GAA5531347.1"/>
    </source>
</evidence>
<dbReference type="EMBL" id="BAABRU010000045">
    <property type="protein sequence ID" value="GAA5531347.1"/>
    <property type="molecule type" value="Genomic_DNA"/>
</dbReference>
<keyword evidence="3 7" id="KW-0210">Decarboxylase</keyword>
<protein>
    <recommendedName>
        <fullName evidence="7">Orotidine 5'-phosphate decarboxylase</fullName>
        <ecNumber evidence="7">4.1.1.23</ecNumber>
    </recommendedName>
    <alternativeName>
        <fullName evidence="7">OMP decarboxylase</fullName>
        <shortName evidence="7">OMPDCase</shortName>
        <shortName evidence="7">OMPdecase</shortName>
    </alternativeName>
</protein>
<dbReference type="SUPFAM" id="SSF51366">
    <property type="entry name" value="Ribulose-phoshate binding barrel"/>
    <property type="match status" value="1"/>
</dbReference>
<accession>A0ABP9X7I8</accession>
<dbReference type="Gene3D" id="3.20.20.70">
    <property type="entry name" value="Aldolase class I"/>
    <property type="match status" value="1"/>
</dbReference>
<comment type="caution">
    <text evidence="9">The sequence shown here is derived from an EMBL/GenBank/DDBJ whole genome shotgun (WGS) entry which is preliminary data.</text>
</comment>
<dbReference type="PANTHER" id="PTHR43375">
    <property type="entry name" value="OROTIDINE 5'-PHOSPHATE DECARBOXYLASE"/>
    <property type="match status" value="1"/>
</dbReference>
<evidence type="ECO:0000256" key="2">
    <source>
        <dbReference type="ARBA" id="ARBA00008847"/>
    </source>
</evidence>
<evidence type="ECO:0000256" key="1">
    <source>
        <dbReference type="ARBA" id="ARBA00004861"/>
    </source>
</evidence>
<dbReference type="Pfam" id="PF00215">
    <property type="entry name" value="OMPdecase"/>
    <property type="match status" value="1"/>
</dbReference>
<comment type="pathway">
    <text evidence="1 7">Pyrimidine metabolism; UMP biosynthesis via de novo pathway; UMP from orotate: step 2/2.</text>
</comment>
<dbReference type="SMART" id="SM00934">
    <property type="entry name" value="OMPdecase"/>
    <property type="match status" value="1"/>
</dbReference>
<comment type="catalytic activity">
    <reaction evidence="6 7">
        <text>orotidine 5'-phosphate + H(+) = UMP + CO2</text>
        <dbReference type="Rhea" id="RHEA:11596"/>
        <dbReference type="ChEBI" id="CHEBI:15378"/>
        <dbReference type="ChEBI" id="CHEBI:16526"/>
        <dbReference type="ChEBI" id="CHEBI:57538"/>
        <dbReference type="ChEBI" id="CHEBI:57865"/>
        <dbReference type="EC" id="4.1.1.23"/>
    </reaction>
</comment>
<evidence type="ECO:0000256" key="4">
    <source>
        <dbReference type="ARBA" id="ARBA00022975"/>
    </source>
</evidence>
<reference evidence="9 10" key="1">
    <citation type="submission" date="2024-02" db="EMBL/GenBank/DDBJ databases">
        <title>Herpetosiphon gulosus NBRC 112829.</title>
        <authorList>
            <person name="Ichikawa N."/>
            <person name="Katano-Makiyama Y."/>
            <person name="Hidaka K."/>
        </authorList>
    </citation>
    <scope>NUCLEOTIDE SEQUENCE [LARGE SCALE GENOMIC DNA]</scope>
    <source>
        <strain evidence="9 10">NBRC 112829</strain>
    </source>
</reference>
<evidence type="ECO:0000256" key="6">
    <source>
        <dbReference type="ARBA" id="ARBA00049157"/>
    </source>
</evidence>
<dbReference type="NCBIfam" id="TIGR02127">
    <property type="entry name" value="pyrF_sub2"/>
    <property type="match status" value="1"/>
</dbReference>
<feature type="active site" description="Proton donor" evidence="7">
    <location>
        <position position="93"/>
    </location>
</feature>
<dbReference type="InterPro" id="IPR011060">
    <property type="entry name" value="RibuloseP-bd_barrel"/>
</dbReference>
<name>A0ABP9X7I8_9CHLR</name>
<evidence type="ECO:0000259" key="8">
    <source>
        <dbReference type="SMART" id="SM00934"/>
    </source>
</evidence>
<dbReference type="CDD" id="cd04725">
    <property type="entry name" value="OMP_decarboxylase_like"/>
    <property type="match status" value="1"/>
</dbReference>
<evidence type="ECO:0000256" key="5">
    <source>
        <dbReference type="ARBA" id="ARBA00023239"/>
    </source>
</evidence>
<keyword evidence="10" id="KW-1185">Reference proteome</keyword>
<comment type="similarity">
    <text evidence="2 7">Belongs to the OMP decarboxylase family. Type 2 subfamily.</text>
</comment>
<feature type="domain" description="Orotidine 5'-phosphate decarboxylase" evidence="8">
    <location>
        <begin position="16"/>
        <end position="250"/>
    </location>
</feature>
<dbReference type="InterPro" id="IPR001754">
    <property type="entry name" value="OMPdeCOase_dom"/>
</dbReference>
<evidence type="ECO:0000256" key="3">
    <source>
        <dbReference type="ARBA" id="ARBA00022793"/>
    </source>
</evidence>
<dbReference type="HAMAP" id="MF_01215">
    <property type="entry name" value="OMPdecase_type2"/>
    <property type="match status" value="1"/>
</dbReference>
<sequence>MFMQKFRAAAISNRSTLCIGLDPDLARLPEHLPRDAAGIVQFNQAIIDATSDLVCAYKPNIAFYEALGSAGWQALKQTIASIPSHIPVLLDAKRGDIGSTAQAYASAAFDELGVDAITLSPYMGYDSLQPFLERADKACFILCRTSNPGGDDVQNLMLANGEPLFLKIAELVAERWNSNHNCGLVVGATYPAEIATIHQRYPQLPLLVPGVGSQGGAIEEVQAAAGDQAIINVSRSVLYANGGSSFAEAARKVAQAFLVPKQALNHP</sequence>
<organism evidence="9 10">
    <name type="scientific">Herpetosiphon gulosus</name>
    <dbReference type="NCBI Taxonomy" id="1973496"/>
    <lineage>
        <taxon>Bacteria</taxon>
        <taxon>Bacillati</taxon>
        <taxon>Chloroflexota</taxon>
        <taxon>Chloroflexia</taxon>
        <taxon>Herpetosiphonales</taxon>
        <taxon>Herpetosiphonaceae</taxon>
        <taxon>Herpetosiphon</taxon>
    </lineage>
</organism>
<evidence type="ECO:0000313" key="10">
    <source>
        <dbReference type="Proteomes" id="UP001428290"/>
    </source>
</evidence>
<dbReference type="PROSITE" id="PS00156">
    <property type="entry name" value="OMPDECASE"/>
    <property type="match status" value="1"/>
</dbReference>
<dbReference type="InterPro" id="IPR011995">
    <property type="entry name" value="OMPdecase_type-2"/>
</dbReference>
<keyword evidence="5 7" id="KW-0456">Lyase</keyword>
<keyword evidence="4 7" id="KW-0665">Pyrimidine biosynthesis</keyword>
<dbReference type="InterPro" id="IPR018089">
    <property type="entry name" value="OMPdecase_AS"/>
</dbReference>
<dbReference type="Proteomes" id="UP001428290">
    <property type="component" value="Unassembled WGS sequence"/>
</dbReference>
<dbReference type="PANTHER" id="PTHR43375:SF1">
    <property type="entry name" value="OROTIDINE 5'-PHOSPHATE DECARBOXYLASE"/>
    <property type="match status" value="1"/>
</dbReference>
<dbReference type="RefSeq" id="WP_345724906.1">
    <property type="nucleotide sequence ID" value="NZ_BAABRU010000045.1"/>
</dbReference>
<evidence type="ECO:0000256" key="7">
    <source>
        <dbReference type="HAMAP-Rule" id="MF_01215"/>
    </source>
</evidence>
<dbReference type="InterPro" id="IPR013785">
    <property type="entry name" value="Aldolase_TIM"/>
</dbReference>
<proteinExistence type="inferred from homology"/>